<sequence length="670" mass="74327">MADMTHPLHTAWSIWELREMSKGNYADKLHKLCTFKCVEDFWGYWNNLPKPSQVLNDGITKKKLGDRAIESFCFFRDGIKPEWEDPINLSGGEWQVALNDLWEKLVLGMIGETIDPDAEITGARIIHKNKKDTHSYRFELWLRSRDLELADEVRKGMLECLNTDKKGSPITRASLDAEALELRVQCTINGELRSSGSGKRIATTKHTDGYIWRQGTGTISWYLTTKELKALKSKAPTLKLHVFAIGDEVYSLGWFFMDLRLVVPTYTALRWIKLANSKYAGEIQVSSQLRKASSPLTSASKSSATLLHPTSPFSPPTPSPDEAPEDDCLVVGDRPDSIFVLSVVVKGAINLGPMVEAMLKRCSSLELRAILSKGFWLSYSIFDVVVQTDIFHSLDVAGFDVIRDSFRLKSSLPALTTMLTEMKVLPIFLCTVDRILCRTEILVSSLLSSPDASNSASIDRFALAGPYMFLPSNETKEVGYLRHSASSSLGLGTDGIVNPSKPDIKGTYTLQMDVASIKRTPTSSPVDSPVKVELVHPFYSGPAMASEVLSLAGTAQQDVVGLDTIRFHHVATSQLHLPFTFHVIASNGARVGQALLSLQYLLHATVQYECDTCGDCFSDWTVQNGHAHVDDSQICLYRPFTTCDVYVPVMGATSQVAILHVRAKWIHPDM</sequence>
<evidence type="ECO:0000259" key="8">
    <source>
        <dbReference type="Pfam" id="PF12416"/>
    </source>
</evidence>
<dbReference type="InterPro" id="IPR001040">
    <property type="entry name" value="TIF_eIF_4E"/>
</dbReference>
<organism evidence="9 10">
    <name type="scientific">Aphanomyces invadans</name>
    <dbReference type="NCBI Taxonomy" id="157072"/>
    <lineage>
        <taxon>Eukaryota</taxon>
        <taxon>Sar</taxon>
        <taxon>Stramenopiles</taxon>
        <taxon>Oomycota</taxon>
        <taxon>Saprolegniomycetes</taxon>
        <taxon>Saprolegniales</taxon>
        <taxon>Verrucalvaceae</taxon>
        <taxon>Aphanomyces</taxon>
    </lineage>
</organism>
<keyword evidence="3" id="KW-0810">Translation regulation</keyword>
<feature type="compositionally biased region" description="Pro residues" evidence="7">
    <location>
        <begin position="312"/>
        <end position="321"/>
    </location>
</feature>
<dbReference type="PANTHER" id="PTHR11960">
    <property type="entry name" value="EUKARYOTIC TRANSLATION INITIATION FACTOR 4E RELATED"/>
    <property type="match status" value="1"/>
</dbReference>
<dbReference type="Proteomes" id="UP000285060">
    <property type="component" value="Unassembled WGS sequence"/>
</dbReference>
<proteinExistence type="inferred from homology"/>
<keyword evidence="5 6" id="KW-0648">Protein biosynthesis</keyword>
<feature type="region of interest" description="Disordered" evidence="7">
    <location>
        <begin position="301"/>
        <end position="325"/>
    </location>
</feature>
<dbReference type="GO" id="GO:0003743">
    <property type="term" value="F:translation initiation factor activity"/>
    <property type="evidence" value="ECO:0007669"/>
    <property type="project" value="UniProtKB-KW"/>
</dbReference>
<name>A0A418AM18_9STRA</name>
<feature type="domain" description="DUF3668" evidence="8">
    <location>
        <begin position="326"/>
        <end position="474"/>
    </location>
</feature>
<reference evidence="9 10" key="1">
    <citation type="submission" date="2018-08" db="EMBL/GenBank/DDBJ databases">
        <title>Aphanomyces genome sequencing and annotation.</title>
        <authorList>
            <person name="Minardi D."/>
            <person name="Oidtmann B."/>
            <person name="Van Der Giezen M."/>
            <person name="Studholme D.J."/>
        </authorList>
    </citation>
    <scope>NUCLEOTIDE SEQUENCE [LARGE SCALE GENOMIC DNA]</scope>
    <source>
        <strain evidence="9 10">NJM0002</strain>
    </source>
</reference>
<keyword evidence="4 6" id="KW-0694">RNA-binding</keyword>
<dbReference type="AlphaFoldDB" id="A0A418AM18"/>
<dbReference type="Gene3D" id="2.60.40.150">
    <property type="entry name" value="C2 domain"/>
    <property type="match status" value="1"/>
</dbReference>
<evidence type="ECO:0000256" key="6">
    <source>
        <dbReference type="RuleBase" id="RU004374"/>
    </source>
</evidence>
<dbReference type="InterPro" id="IPR035892">
    <property type="entry name" value="C2_domain_sf"/>
</dbReference>
<dbReference type="PANTHER" id="PTHR11960:SF8">
    <property type="entry name" value="EUKARYOTIC TRANSLATION INITIATION FACTOR 4E1-RELATED"/>
    <property type="match status" value="1"/>
</dbReference>
<keyword evidence="10" id="KW-1185">Reference proteome</keyword>
<accession>A0A418AM18</accession>
<protein>
    <recommendedName>
        <fullName evidence="8">DUF3668 domain-containing protein</fullName>
    </recommendedName>
</protein>
<evidence type="ECO:0000256" key="3">
    <source>
        <dbReference type="ARBA" id="ARBA00022845"/>
    </source>
</evidence>
<dbReference type="Gene3D" id="3.30.760.10">
    <property type="entry name" value="RNA Cap, Translation Initiation Factor Eif4e"/>
    <property type="match status" value="1"/>
</dbReference>
<dbReference type="VEuPathDB" id="FungiDB:H310_11401"/>
<dbReference type="InterPro" id="IPR023398">
    <property type="entry name" value="TIF_eIF4e-like"/>
</dbReference>
<dbReference type="InterPro" id="IPR022136">
    <property type="entry name" value="DUF3668"/>
</dbReference>
<feature type="compositionally biased region" description="Low complexity" evidence="7">
    <location>
        <begin position="301"/>
        <end position="311"/>
    </location>
</feature>
<evidence type="ECO:0000313" key="10">
    <source>
        <dbReference type="Proteomes" id="UP000285060"/>
    </source>
</evidence>
<keyword evidence="2 6" id="KW-0396">Initiation factor</keyword>
<dbReference type="GO" id="GO:0016281">
    <property type="term" value="C:eukaryotic translation initiation factor 4F complex"/>
    <property type="evidence" value="ECO:0007669"/>
    <property type="project" value="TreeGrafter"/>
</dbReference>
<evidence type="ECO:0000256" key="1">
    <source>
        <dbReference type="ARBA" id="ARBA00009860"/>
    </source>
</evidence>
<gene>
    <name evidence="9" type="ORF">DYB32_008009</name>
</gene>
<evidence type="ECO:0000256" key="5">
    <source>
        <dbReference type="ARBA" id="ARBA00022917"/>
    </source>
</evidence>
<evidence type="ECO:0000313" key="9">
    <source>
        <dbReference type="EMBL" id="RHY25915.1"/>
    </source>
</evidence>
<evidence type="ECO:0000256" key="4">
    <source>
        <dbReference type="ARBA" id="ARBA00022884"/>
    </source>
</evidence>
<comment type="caution">
    <text evidence="9">The sequence shown here is derived from an EMBL/GenBank/DDBJ whole genome shotgun (WGS) entry which is preliminary data.</text>
</comment>
<comment type="similarity">
    <text evidence="1 6">Belongs to the eukaryotic initiation factor 4E family.</text>
</comment>
<dbReference type="VEuPathDB" id="FungiDB:H310_11403"/>
<evidence type="ECO:0000256" key="7">
    <source>
        <dbReference type="SAM" id="MobiDB-lite"/>
    </source>
</evidence>
<dbReference type="SUPFAM" id="SSF55418">
    <property type="entry name" value="eIF4e-like"/>
    <property type="match status" value="1"/>
</dbReference>
<dbReference type="Pfam" id="PF12416">
    <property type="entry name" value="DUF3668"/>
    <property type="match status" value="1"/>
</dbReference>
<dbReference type="GO" id="GO:0000340">
    <property type="term" value="F:RNA 7-methylguanosine cap binding"/>
    <property type="evidence" value="ECO:0007669"/>
    <property type="project" value="TreeGrafter"/>
</dbReference>
<dbReference type="Pfam" id="PF01652">
    <property type="entry name" value="IF4E"/>
    <property type="match status" value="1"/>
</dbReference>
<evidence type="ECO:0000256" key="2">
    <source>
        <dbReference type="ARBA" id="ARBA00022540"/>
    </source>
</evidence>
<dbReference type="GO" id="GO:0006417">
    <property type="term" value="P:regulation of translation"/>
    <property type="evidence" value="ECO:0007669"/>
    <property type="project" value="UniProtKB-KW"/>
</dbReference>
<dbReference type="EMBL" id="QUSY01001142">
    <property type="protein sequence ID" value="RHY25915.1"/>
    <property type="molecule type" value="Genomic_DNA"/>
</dbReference>